<dbReference type="SUPFAM" id="SSF140931">
    <property type="entry name" value="Fic-like"/>
    <property type="match status" value="1"/>
</dbReference>
<dbReference type="InterPro" id="IPR048770">
    <property type="entry name" value="SoFic-like_C"/>
</dbReference>
<sequence length="357" mass="41381">MTYDIPALPLKANVETLKVFKKLPKVRAALAELKGIGAIIPNMAILVNTLTLQEAKDSSAVENIVTTHDELFKSGLHIKSFKSLASKEVQHYASALNKGFEMVQEHKLITNRVILDIQQELEQNSAGYRNVPGTQLVNDKTKAVVYTPPQTEAEIRHHMEVLLRYINEDDLEEVDPLIKMAIIHHQFESIHPFYDGNGRTGRIINILYLVAKGLLDYPILYLSRYVNQHKDQYYHHLQEVRRTGDWEPWILYMLNGVEDISRQSIALIKDIKEVMQSYKVHIRDHYPYYSQDLLNNLFRHPYTRIEFLAKDLQINRKTAAKYLNELAEDPKKIISKYKIGKLNYYVNNDLVGLLIKE</sequence>
<feature type="binding site" evidence="3">
    <location>
        <begin position="195"/>
        <end position="202"/>
    </location>
    <ligand>
        <name>ATP</name>
        <dbReference type="ChEBI" id="CHEBI:30616"/>
    </ligand>
</feature>
<feature type="binding site" evidence="1">
    <location>
        <position position="62"/>
    </location>
    <ligand>
        <name>ATP</name>
        <dbReference type="ChEBI" id="CHEBI:30616"/>
    </ligand>
</feature>
<dbReference type="EMBL" id="VOOR01000047">
    <property type="protein sequence ID" value="TXB61739.1"/>
    <property type="molecule type" value="Genomic_DNA"/>
</dbReference>
<reference evidence="5 6" key="1">
    <citation type="submission" date="2019-08" db="EMBL/GenBank/DDBJ databases">
        <title>Genome of Phaeodactylibacter luteus.</title>
        <authorList>
            <person name="Bowman J.P."/>
        </authorList>
    </citation>
    <scope>NUCLEOTIDE SEQUENCE [LARGE SCALE GENOMIC DNA]</scope>
    <source>
        <strain evidence="5 6">KCTC 42180</strain>
    </source>
</reference>
<comment type="caution">
    <text evidence="5">The sequence shown here is derived from an EMBL/GenBank/DDBJ whole genome shotgun (WGS) entry which is preliminary data.</text>
</comment>
<dbReference type="PIRSF" id="PIRSF038925">
    <property type="entry name" value="AMP-prot_trans"/>
    <property type="match status" value="1"/>
</dbReference>
<accession>A0A5C6RIE4</accession>
<dbReference type="PANTHER" id="PTHR13504:SF35">
    <property type="entry name" value="PROTEIN ADENYLYLTRANSFERASE SOFIC"/>
    <property type="match status" value="1"/>
</dbReference>
<feature type="active site" evidence="2">
    <location>
        <position position="191"/>
    </location>
</feature>
<dbReference type="AlphaFoldDB" id="A0A5C6RIE4"/>
<name>A0A5C6RIE4_9BACT</name>
<dbReference type="OrthoDB" id="9814400at2"/>
<feature type="binding site" evidence="1">
    <location>
        <begin position="196"/>
        <end position="202"/>
    </location>
    <ligand>
        <name>ATP</name>
        <dbReference type="ChEBI" id="CHEBI:30616"/>
    </ligand>
</feature>
<evidence type="ECO:0000313" key="6">
    <source>
        <dbReference type="Proteomes" id="UP000321580"/>
    </source>
</evidence>
<dbReference type="PANTHER" id="PTHR13504">
    <property type="entry name" value="FIDO DOMAIN-CONTAINING PROTEIN DDB_G0283145"/>
    <property type="match status" value="1"/>
</dbReference>
<dbReference type="InterPro" id="IPR040198">
    <property type="entry name" value="Fido_containing"/>
</dbReference>
<feature type="binding site" evidence="1">
    <location>
        <position position="233"/>
    </location>
    <ligand>
        <name>ATP</name>
        <dbReference type="ChEBI" id="CHEBI:30616"/>
    </ligand>
</feature>
<feature type="domain" description="Fido" evidence="4">
    <location>
        <begin position="109"/>
        <end position="255"/>
    </location>
</feature>
<feature type="binding site" evidence="3">
    <location>
        <begin position="233"/>
        <end position="234"/>
    </location>
    <ligand>
        <name>ATP</name>
        <dbReference type="ChEBI" id="CHEBI:30616"/>
    </ligand>
</feature>
<protein>
    <submittedName>
        <fullName evidence="5">Fic family protein</fullName>
    </submittedName>
</protein>
<feature type="binding site" evidence="1">
    <location>
        <position position="191"/>
    </location>
    <ligand>
        <name>ATP</name>
        <dbReference type="ChEBI" id="CHEBI:30616"/>
    </ligand>
</feature>
<dbReference type="PROSITE" id="PS51459">
    <property type="entry name" value="FIDO"/>
    <property type="match status" value="1"/>
</dbReference>
<organism evidence="5 6">
    <name type="scientific">Phaeodactylibacter luteus</name>
    <dbReference type="NCBI Taxonomy" id="1564516"/>
    <lineage>
        <taxon>Bacteria</taxon>
        <taxon>Pseudomonadati</taxon>
        <taxon>Bacteroidota</taxon>
        <taxon>Saprospiria</taxon>
        <taxon>Saprospirales</taxon>
        <taxon>Haliscomenobacteraceae</taxon>
        <taxon>Phaeodactylibacter</taxon>
    </lineage>
</organism>
<dbReference type="InterPro" id="IPR026287">
    <property type="entry name" value="SoFic-like"/>
</dbReference>
<dbReference type="Pfam" id="PF21248">
    <property type="entry name" value="SoFic-like_C"/>
    <property type="match status" value="1"/>
</dbReference>
<evidence type="ECO:0000256" key="3">
    <source>
        <dbReference type="PIRSR" id="PIRSR640198-2"/>
    </source>
</evidence>
<evidence type="ECO:0000256" key="2">
    <source>
        <dbReference type="PIRSR" id="PIRSR640198-1"/>
    </source>
</evidence>
<evidence type="ECO:0000313" key="5">
    <source>
        <dbReference type="EMBL" id="TXB61739.1"/>
    </source>
</evidence>
<gene>
    <name evidence="5" type="ORF">FRY97_17620</name>
</gene>
<dbReference type="InterPro" id="IPR025758">
    <property type="entry name" value="Fic/DOC_N"/>
</dbReference>
<dbReference type="Pfam" id="PF13784">
    <property type="entry name" value="Fic_N"/>
    <property type="match status" value="1"/>
</dbReference>
<dbReference type="Gene3D" id="1.10.3290.10">
    <property type="entry name" value="Fido-like domain"/>
    <property type="match status" value="1"/>
</dbReference>
<dbReference type="Proteomes" id="UP000321580">
    <property type="component" value="Unassembled WGS sequence"/>
</dbReference>
<keyword evidence="1" id="KW-0067">ATP-binding</keyword>
<evidence type="ECO:0000259" key="4">
    <source>
        <dbReference type="PROSITE" id="PS51459"/>
    </source>
</evidence>
<keyword evidence="1" id="KW-0547">Nucleotide-binding</keyword>
<keyword evidence="6" id="KW-1185">Reference proteome</keyword>
<dbReference type="GO" id="GO:0005524">
    <property type="term" value="F:ATP binding"/>
    <property type="evidence" value="ECO:0007669"/>
    <property type="project" value="UniProtKB-KW"/>
</dbReference>
<dbReference type="InterPro" id="IPR003812">
    <property type="entry name" value="Fido"/>
</dbReference>
<proteinExistence type="predicted"/>
<dbReference type="InterPro" id="IPR036597">
    <property type="entry name" value="Fido-like_dom_sf"/>
</dbReference>
<dbReference type="Pfam" id="PF02661">
    <property type="entry name" value="Fic"/>
    <property type="match status" value="1"/>
</dbReference>
<evidence type="ECO:0000256" key="1">
    <source>
        <dbReference type="PIRSR" id="PIRSR038925-1"/>
    </source>
</evidence>